<evidence type="ECO:0000313" key="2">
    <source>
        <dbReference type="EMBL" id="CAE6753762.1"/>
    </source>
</evidence>
<name>A0ABM8RHP1_9BACT</name>
<gene>
    <name evidence="2" type="ORF">NSPZN2_30301</name>
</gene>
<evidence type="ECO:0008006" key="4">
    <source>
        <dbReference type="Google" id="ProtNLM"/>
    </source>
</evidence>
<evidence type="ECO:0000313" key="3">
    <source>
        <dbReference type="Proteomes" id="UP000675880"/>
    </source>
</evidence>
<keyword evidence="3" id="KW-1185">Reference proteome</keyword>
<comment type="caution">
    <text evidence="2">The sequence shown here is derived from an EMBL/GenBank/DDBJ whole genome shotgun (WGS) entry which is preliminary data.</text>
</comment>
<evidence type="ECO:0000256" key="1">
    <source>
        <dbReference type="SAM" id="Phobius"/>
    </source>
</evidence>
<keyword evidence="1" id="KW-1133">Transmembrane helix</keyword>
<proteinExistence type="predicted"/>
<dbReference type="Proteomes" id="UP000675880">
    <property type="component" value="Unassembled WGS sequence"/>
</dbReference>
<reference evidence="2 3" key="1">
    <citation type="submission" date="2021-02" db="EMBL/GenBank/DDBJ databases">
        <authorList>
            <person name="Han P."/>
        </authorList>
    </citation>
    <scope>NUCLEOTIDE SEQUENCE [LARGE SCALE GENOMIC DNA]</scope>
    <source>
        <strain evidence="2">Candidatus Nitrospira sp. ZN2</strain>
    </source>
</reference>
<dbReference type="RefSeq" id="WP_213042477.1">
    <property type="nucleotide sequence ID" value="NZ_CAJNBJ010000016.1"/>
</dbReference>
<organism evidence="2 3">
    <name type="scientific">Nitrospira defluvii</name>
    <dbReference type="NCBI Taxonomy" id="330214"/>
    <lineage>
        <taxon>Bacteria</taxon>
        <taxon>Pseudomonadati</taxon>
        <taxon>Nitrospirota</taxon>
        <taxon>Nitrospiria</taxon>
        <taxon>Nitrospirales</taxon>
        <taxon>Nitrospiraceae</taxon>
        <taxon>Nitrospira</taxon>
    </lineage>
</organism>
<dbReference type="EMBL" id="CAJNBJ010000016">
    <property type="protein sequence ID" value="CAE6753762.1"/>
    <property type="molecule type" value="Genomic_DNA"/>
</dbReference>
<feature type="transmembrane region" description="Helical" evidence="1">
    <location>
        <begin position="45"/>
        <end position="62"/>
    </location>
</feature>
<protein>
    <recommendedName>
        <fullName evidence="4">Phage coat protein</fullName>
    </recommendedName>
</protein>
<sequence>MKGVGWVKGLTGFLTALVFALGVPALSQAQLFPVSADVATVRADLLLWAAALIGVALAIYAFKRVKAIVGG</sequence>
<keyword evidence="1" id="KW-0812">Transmembrane</keyword>
<keyword evidence="1" id="KW-0472">Membrane</keyword>
<accession>A0ABM8RHP1</accession>